<keyword evidence="2" id="KW-1185">Reference proteome</keyword>
<dbReference type="KEGG" id="vg:31652860"/>
<dbReference type="GeneID" id="31652860"/>
<dbReference type="RefSeq" id="YP_009352239.1">
    <property type="nucleotide sequence ID" value="NC_034240.1"/>
</dbReference>
<dbReference type="Proteomes" id="UP000203647">
    <property type="component" value="Segment"/>
</dbReference>
<proteinExistence type="predicted"/>
<evidence type="ECO:0000313" key="2">
    <source>
        <dbReference type="Proteomes" id="UP000203647"/>
    </source>
</evidence>
<dbReference type="EMBL" id="KY075646">
    <property type="protein sequence ID" value="AQY17508.1"/>
    <property type="molecule type" value="Genomic_RNA"/>
</dbReference>
<dbReference type="OrthoDB" id="38458at10239"/>
<sequence length="195" mass="22665">MLRNRLPFHHHSGSMEGSIMGKITKSSKAMKDEEQQISKTNKMWRCVSLYREHFEVELGRNKRPEEIGKDKIRVKIVELISQEIGKDNEKWTHDLFEFLFRTRRIGSCVDSYTSPFLGPSTKRISYVIEKHNVFYDSPQIPPGRYKLNAIGKTTTIDGTPVRATIRLLIAVKEWGDEQVEDIRAQGYDWFCGTLE</sequence>
<organism evidence="1 2">
    <name type="scientific">Tomato yellow mottle-associated virus</name>
    <dbReference type="NCBI Taxonomy" id="1967841"/>
    <lineage>
        <taxon>Viruses</taxon>
        <taxon>Riboviria</taxon>
        <taxon>Orthornavirae</taxon>
        <taxon>Negarnaviricota</taxon>
        <taxon>Haploviricotina</taxon>
        <taxon>Monjiviricetes</taxon>
        <taxon>Mononegavirales</taxon>
        <taxon>Rhabdoviridae</taxon>
        <taxon>Betarhabdovirinae</taxon>
        <taxon>Alphacytorhabdovirus</taxon>
        <taxon>Alphacytorhabdovirus lycopersici</taxon>
        <taxon>Cytorhabdovirus lycopersici</taxon>
    </lineage>
</organism>
<reference evidence="1 2" key="1">
    <citation type="journal article" date="2017" name="J. Virol.">
        <title>Diversity, distribution, and evolution of tomato viruses in China uncovered by small RNA sequencing.</title>
        <authorList>
            <person name="Xu C."/>
            <person name="Sun X."/>
            <person name="Taylor A."/>
            <person name="Jiao C."/>
            <person name="Xu Y."/>
            <person name="Cai X."/>
            <person name="Wang X."/>
            <person name="Ge C."/>
            <person name="Pan G."/>
            <person name="Wang Q."/>
            <person name="Fei Z."/>
            <person name="Wang Q."/>
        </authorList>
    </citation>
    <scope>NUCLEOTIDE SEQUENCE [LARGE SCALE GENOMIC DNA]</scope>
</reference>
<gene>
    <name evidence="1" type="primary">M</name>
</gene>
<accession>A0A1U9W1C3</accession>
<evidence type="ECO:0000313" key="1">
    <source>
        <dbReference type="EMBL" id="AQY17508.1"/>
    </source>
</evidence>
<name>A0A1U9W1C3_9RHAB</name>
<protein>
    <submittedName>
        <fullName evidence="1">M protein</fullName>
    </submittedName>
</protein>